<accession>A0A1G4KG72</accession>
<evidence type="ECO:0000256" key="1">
    <source>
        <dbReference type="ARBA" id="ARBA00004540"/>
    </source>
</evidence>
<dbReference type="InterPro" id="IPR025856">
    <property type="entry name" value="HeH/LEM_domain"/>
</dbReference>
<evidence type="ECO:0000313" key="11">
    <source>
        <dbReference type="Proteomes" id="UP000191144"/>
    </source>
</evidence>
<keyword evidence="2" id="KW-0597">Phosphoprotein</keyword>
<evidence type="ECO:0000259" key="9">
    <source>
        <dbReference type="Pfam" id="PF12949"/>
    </source>
</evidence>
<protein>
    <submittedName>
        <fullName evidence="10">LAME_0H11320g1_1</fullName>
    </submittedName>
</protein>
<keyword evidence="11" id="KW-1185">Reference proteome</keyword>
<evidence type="ECO:0000256" key="2">
    <source>
        <dbReference type="ARBA" id="ARBA00022553"/>
    </source>
</evidence>
<proteinExistence type="predicted"/>
<gene>
    <name evidence="10" type="ORF">LAME_0H11320G</name>
</gene>
<dbReference type="CDD" id="cd12935">
    <property type="entry name" value="LEM_like"/>
    <property type="match status" value="1"/>
</dbReference>
<feature type="compositionally biased region" description="Basic residues" evidence="7">
    <location>
        <begin position="97"/>
        <end position="108"/>
    </location>
</feature>
<dbReference type="GO" id="GO:0003682">
    <property type="term" value="F:chromatin binding"/>
    <property type="evidence" value="ECO:0007669"/>
    <property type="project" value="InterPro"/>
</dbReference>
<comment type="subcellular location">
    <subcellularLocation>
        <location evidence="1">Nucleus inner membrane</location>
    </subcellularLocation>
</comment>
<name>A0A1G4KG72_9SACH</name>
<feature type="compositionally biased region" description="Low complexity" evidence="7">
    <location>
        <begin position="74"/>
        <end position="86"/>
    </location>
</feature>
<keyword evidence="6" id="KW-0539">Nucleus</keyword>
<dbReference type="AlphaFoldDB" id="A0A1G4KG72"/>
<evidence type="ECO:0000256" key="5">
    <source>
        <dbReference type="ARBA" id="ARBA00023136"/>
    </source>
</evidence>
<evidence type="ECO:0000259" key="8">
    <source>
        <dbReference type="Pfam" id="PF09402"/>
    </source>
</evidence>
<dbReference type="Proteomes" id="UP000191144">
    <property type="component" value="Chromosome H"/>
</dbReference>
<dbReference type="PANTHER" id="PTHR47808:SF2">
    <property type="entry name" value="LEM DOMAIN-CONTAINING PROTEIN 2"/>
    <property type="match status" value="1"/>
</dbReference>
<reference evidence="11" key="1">
    <citation type="submission" date="2016-03" db="EMBL/GenBank/DDBJ databases">
        <authorList>
            <person name="Devillers Hugo."/>
        </authorList>
    </citation>
    <scope>NUCLEOTIDE SEQUENCE [LARGE SCALE GENOMIC DNA]</scope>
</reference>
<feature type="compositionally biased region" description="Basic and acidic residues" evidence="7">
    <location>
        <begin position="214"/>
        <end position="226"/>
    </location>
</feature>
<dbReference type="GO" id="GO:0005637">
    <property type="term" value="C:nuclear inner membrane"/>
    <property type="evidence" value="ECO:0007669"/>
    <property type="project" value="UniProtKB-SubCell"/>
</dbReference>
<dbReference type="InterPro" id="IPR041885">
    <property type="entry name" value="MAN1_winged_helix_dom"/>
</dbReference>
<sequence length="795" mass="89737">MELDYLNEDFDPKVAKVAQLRRILVENDVELSHGLKKSELCELFEKSIRPKREELLRHSDSKDHKDDIERATTDSSYSRDISSEDSAFSNVNDFQKKAKKSKKAPRKRKAEEFGDADEQGNILEAPKTKKRGKKRQTTVVTEGESANRQITGSPLVDKVHSKSPVKTSPHKSLVIEKFESSSSSSPSSSPGPSSPNADILDFSLKRRTASPDFSKLKISPEFREQLAKASSGSSYDTPLKTRPASVKKEPVEASFEDLPSFSSAKSHTSDKKSSRSATPNKVLLENENSSPAVEQSPHQEDANESETATAEGDSNGVETQKKSEIGSVEEDGAFVEDETIESSQAEDNDESISLETLAQETSEARIQTPQLATKEDVEELEQEAEKLADQVADEEANEHAKETSTHQKTHKRRSVVAGVKCGARKLGSLLWKLTLNLVIMTPILFGLWYREQRIQVGYCGHEVNLPTFENPHGGQWISKVEEFLEQQKPACLPCPVNAICYPYMKIKCKPDYAVTKSKWSLQGLFPVSDYCAKDSRREKLIAEVIDKSLKLLRTKNGNVKCGDSPDDLESGITEEDLYRIFYESRAPSINSEEFEDLWSQVVEDLKHEPDITWRQRQTLETDSSGDTDVVVETDDLPEQEEHLQHGRQNGIFRSTSKRYIGLRCKFEREVYQTYQRFKYVIWAVVGMIIAVKTVKHKLRAYFRRQEKIEELTHQVVAKLQKSASDSQESSSPAYLSVVQLRDVLLNDVVDLKLKNELWNSVVKKLESNNTNVNGRLMEVHGEIMKCWEWVGPLGD</sequence>
<dbReference type="InterPro" id="IPR044780">
    <property type="entry name" value="Heh2/Src1"/>
</dbReference>
<evidence type="ECO:0000256" key="3">
    <source>
        <dbReference type="ARBA" id="ARBA00022692"/>
    </source>
</evidence>
<dbReference type="Pfam" id="PF12949">
    <property type="entry name" value="HeH"/>
    <property type="match status" value="1"/>
</dbReference>
<keyword evidence="5" id="KW-0472">Membrane</keyword>
<evidence type="ECO:0000256" key="7">
    <source>
        <dbReference type="SAM" id="MobiDB-lite"/>
    </source>
</evidence>
<keyword evidence="3" id="KW-0812">Transmembrane</keyword>
<evidence type="ECO:0000256" key="4">
    <source>
        <dbReference type="ARBA" id="ARBA00022989"/>
    </source>
</evidence>
<dbReference type="GO" id="GO:0034399">
    <property type="term" value="C:nuclear periphery"/>
    <property type="evidence" value="ECO:0007669"/>
    <property type="project" value="TreeGrafter"/>
</dbReference>
<feature type="domain" description="HeH/LEM" evidence="9">
    <location>
        <begin position="15"/>
        <end position="46"/>
    </location>
</feature>
<dbReference type="InterPro" id="IPR018996">
    <property type="entry name" value="Man1/Src1-like_C"/>
</dbReference>
<evidence type="ECO:0000256" key="6">
    <source>
        <dbReference type="ARBA" id="ARBA00023242"/>
    </source>
</evidence>
<feature type="compositionally biased region" description="Low complexity" evidence="7">
    <location>
        <begin position="180"/>
        <end position="195"/>
    </location>
</feature>
<dbReference type="Pfam" id="PF09402">
    <property type="entry name" value="MSC"/>
    <property type="match status" value="1"/>
</dbReference>
<feature type="compositionally biased region" description="Acidic residues" evidence="7">
    <location>
        <begin position="327"/>
        <end position="352"/>
    </location>
</feature>
<dbReference type="Gene3D" id="1.10.10.1180">
    <property type="entry name" value="MAN1, winged-helix domain"/>
    <property type="match status" value="1"/>
</dbReference>
<feature type="domain" description="Man1/Src1-like C-terminal" evidence="8">
    <location>
        <begin position="437"/>
        <end position="792"/>
    </location>
</feature>
<feature type="compositionally biased region" description="Basic and acidic residues" evidence="7">
    <location>
        <begin position="52"/>
        <end position="72"/>
    </location>
</feature>
<dbReference type="OrthoDB" id="2503928at2759"/>
<dbReference type="PANTHER" id="PTHR47808">
    <property type="entry name" value="INNER NUCLEAR MEMBRANE PROTEIN HEH2-RELATED"/>
    <property type="match status" value="1"/>
</dbReference>
<dbReference type="EMBL" id="LT598480">
    <property type="protein sequence ID" value="SCV03549.1"/>
    <property type="molecule type" value="Genomic_DNA"/>
</dbReference>
<keyword evidence="4" id="KW-1133">Transmembrane helix</keyword>
<feature type="region of interest" description="Disordered" evidence="7">
    <location>
        <begin position="52"/>
        <end position="411"/>
    </location>
</feature>
<dbReference type="GO" id="GO:0005783">
    <property type="term" value="C:endoplasmic reticulum"/>
    <property type="evidence" value="ECO:0007669"/>
    <property type="project" value="TreeGrafter"/>
</dbReference>
<feature type="compositionally biased region" description="Polar residues" evidence="7">
    <location>
        <begin position="353"/>
        <end position="371"/>
    </location>
</feature>
<dbReference type="GO" id="GO:0071763">
    <property type="term" value="P:nuclear membrane organization"/>
    <property type="evidence" value="ECO:0007669"/>
    <property type="project" value="TreeGrafter"/>
</dbReference>
<organism evidence="10 11">
    <name type="scientific">Lachancea meyersii CBS 8951</name>
    <dbReference type="NCBI Taxonomy" id="1266667"/>
    <lineage>
        <taxon>Eukaryota</taxon>
        <taxon>Fungi</taxon>
        <taxon>Dikarya</taxon>
        <taxon>Ascomycota</taxon>
        <taxon>Saccharomycotina</taxon>
        <taxon>Saccharomycetes</taxon>
        <taxon>Saccharomycetales</taxon>
        <taxon>Saccharomycetaceae</taxon>
        <taxon>Lachancea</taxon>
    </lineage>
</organism>
<evidence type="ECO:0000313" key="10">
    <source>
        <dbReference type="EMBL" id="SCV03549.1"/>
    </source>
</evidence>